<dbReference type="InterPro" id="IPR037516">
    <property type="entry name" value="Tripartite_DENN"/>
</dbReference>
<dbReference type="GO" id="GO:0032483">
    <property type="term" value="P:regulation of Rab protein signal transduction"/>
    <property type="evidence" value="ECO:0007669"/>
    <property type="project" value="TreeGrafter"/>
</dbReference>
<dbReference type="GO" id="GO:0031410">
    <property type="term" value="C:cytoplasmic vesicle"/>
    <property type="evidence" value="ECO:0007669"/>
    <property type="project" value="TreeGrafter"/>
</dbReference>
<evidence type="ECO:0000313" key="6">
    <source>
        <dbReference type="Ensembl" id="ENSATEP00000043235.2"/>
    </source>
</evidence>
<accession>A0A7N6A4V8</accession>
<gene>
    <name evidence="6" type="primary">DENND4B</name>
</gene>
<dbReference type="AlphaFoldDB" id="A0A7N6A4V8"/>
<dbReference type="Ensembl" id="ENSATET00000059030.2">
    <property type="protein sequence ID" value="ENSATEP00000043235.2"/>
    <property type="gene ID" value="ENSATEG00000019533.3"/>
</dbReference>
<evidence type="ECO:0000256" key="1">
    <source>
        <dbReference type="ARBA" id="ARBA00022658"/>
    </source>
</evidence>
<organism evidence="6 7">
    <name type="scientific">Anabas testudineus</name>
    <name type="common">Climbing perch</name>
    <name type="synonym">Anthias testudineus</name>
    <dbReference type="NCBI Taxonomy" id="64144"/>
    <lineage>
        <taxon>Eukaryota</taxon>
        <taxon>Metazoa</taxon>
        <taxon>Chordata</taxon>
        <taxon>Craniata</taxon>
        <taxon>Vertebrata</taxon>
        <taxon>Euteleostomi</taxon>
        <taxon>Actinopterygii</taxon>
        <taxon>Neopterygii</taxon>
        <taxon>Teleostei</taxon>
        <taxon>Neoteleostei</taxon>
        <taxon>Acanthomorphata</taxon>
        <taxon>Anabantaria</taxon>
        <taxon>Anabantiformes</taxon>
        <taxon>Anabantoidei</taxon>
        <taxon>Anabantidae</taxon>
        <taxon>Anabas</taxon>
    </lineage>
</organism>
<dbReference type="Gene3D" id="3.40.50.11500">
    <property type="match status" value="1"/>
</dbReference>
<dbReference type="PROSITE" id="PS51375">
    <property type="entry name" value="PPR"/>
    <property type="match status" value="1"/>
</dbReference>
<dbReference type="SMART" id="SM00799">
    <property type="entry name" value="DENN"/>
    <property type="match status" value="1"/>
</dbReference>
<dbReference type="InterPro" id="IPR005113">
    <property type="entry name" value="uDENN_dom"/>
</dbReference>
<dbReference type="Gene3D" id="1.25.40.10">
    <property type="entry name" value="Tetratricopeptide repeat domain"/>
    <property type="match status" value="1"/>
</dbReference>
<dbReference type="SMART" id="SM00801">
    <property type="entry name" value="dDENN"/>
    <property type="match status" value="1"/>
</dbReference>
<evidence type="ECO:0000256" key="2">
    <source>
        <dbReference type="PROSITE-ProRule" id="PRU00708"/>
    </source>
</evidence>
<sequence length="1248" mass="139157">MTDSHGGQTGGMTEEKCPQLVDYFVVAGLDPAGPWKPLDDDGKSSTSSSSTSSSSTSSRAVEPVTDLAVIARGLGEEVPEGFTCIEKTLGGHSAELSAGLINNPHLYLCYRRGRDKPPILDLGILYEGKEQLKQGWYVIDTTPYSRSASLSSGGAPTAHRVFLTYRRALDSQGLHTLGITDISLLLPSKGEVAPHTFCRVEKNLNTGMWGPALYVCYKRAVAKANALVYEASLISRYPEEDLEAFPLPESVPVFCLPMGVTVESWPLNAKYQLPIFSTFVFTSASGDKVYGAAIQFYESFPRDLLSEQQCVRLGLLSVVDRRPITNRSLQVKKSICVLSHWPFFTVFQKFLTFVYRYSISGPHVLPIEKHISSFMHNVPFPSPQRPRILVQLSPYDNLLLCQPVSSPLPLSGASFLKLLQNLGPENACTLLLAVLTEHKLLLHSLRPDVLTSVSEALVSMSFPLRWLCPYIPLCPLQMADVLLAPMPFVVGVHSSYFDLYDPPTDVVCVDLDTNTIFQSDDKKPLSWRSLPRKSGKTLFNTLTNLHKTLEKSELQLSIYRRQKQLELEIQEAFLRFMSCLLRGYRTFLLPITQAPSDTTTDCSSLFNLQGFLKSRDRTQQKFYSQLTRTQMFTQFIEECSFVSDRHACLEFFDECVQKVDVEKPEDVRLIDLDETHSGEHTVFIMPPEEPQEPDGSECPALYSYETFPILKPELFDRPQDQLRVPAKGSAPSSPAPRRTKQEIKLAQKRAQKYSAVPDMWSKCLLGHCYGLWFIYLPTFVRAENSKVRALHTAYDVLKHMENRKVVLPDEVCYRILMQLCGQYGQPVLAVRVLLEMKKAGITPNTITYAYYNKWISLPGGRLRWAKLRNVLLAVAQFRQPIKRREKSGSVGSRGGQRMSAVEPDQRLRTHSTLIRQSSWSGLSESSSHESLTGPLVKSSSFSTASHPPLPPLSDFHSSLSFLSQRSNSVRRQRTITLGPMAAVTPSQSVQRRQTLSWTAAVSLQRETAGECGQRISPEPNQICLHMMCVKNCGNVVFQVNANPSLCVQVLMSSCSLCRSCNSLVYDEEIMAGWTSDDSNLNSSCPFCCASFVPFLNAEICDLGPAKSLHLTSSCLSVCLHVSASSPQNSSAGGAPQVTVAYLSPLVLRKELESLLENEGEAVLAQPQFLDSHSIIFWNLVWYFQRLCLPSNLLQLVKASPLVTQFTQVSDSVTTRWGTVTGLFSLSLYREFLFLTLAAMGKDHVGKTD</sequence>
<evidence type="ECO:0000256" key="3">
    <source>
        <dbReference type="SAM" id="MobiDB-lite"/>
    </source>
</evidence>
<reference evidence="6" key="2">
    <citation type="submission" date="2025-08" db="UniProtKB">
        <authorList>
            <consortium name="Ensembl"/>
        </authorList>
    </citation>
    <scope>IDENTIFICATION</scope>
</reference>
<dbReference type="PROSITE" id="PS50211">
    <property type="entry name" value="DENN"/>
    <property type="match status" value="1"/>
</dbReference>
<dbReference type="FunFam" id="3.40.50.11500:FF:000003">
    <property type="entry name" value="DENN domain containing 4C"/>
    <property type="match status" value="1"/>
</dbReference>
<dbReference type="NCBIfam" id="TIGR00756">
    <property type="entry name" value="PPR"/>
    <property type="match status" value="1"/>
</dbReference>
<dbReference type="OrthoDB" id="75250at2759"/>
<feature type="compositionally biased region" description="Low complexity" evidence="3">
    <location>
        <begin position="44"/>
        <end position="58"/>
    </location>
</feature>
<evidence type="ECO:0000259" key="4">
    <source>
        <dbReference type="PROSITE" id="PS50211"/>
    </source>
</evidence>
<dbReference type="InterPro" id="IPR011990">
    <property type="entry name" value="TPR-like_helical_dom_sf"/>
</dbReference>
<feature type="domain" description="UDENN" evidence="4">
    <location>
        <begin position="213"/>
        <end position="648"/>
    </location>
</feature>
<evidence type="ECO:0000313" key="7">
    <source>
        <dbReference type="Proteomes" id="UP000265040"/>
    </source>
</evidence>
<dbReference type="GO" id="GO:0005085">
    <property type="term" value="F:guanyl-nucleotide exchange factor activity"/>
    <property type="evidence" value="ECO:0007669"/>
    <property type="project" value="UniProtKB-KW"/>
</dbReference>
<dbReference type="InterPro" id="IPR051696">
    <property type="entry name" value="DENN_Domain_GEFs"/>
</dbReference>
<dbReference type="PANTHER" id="PTHR12296:SF18">
    <property type="entry name" value="DENN DOMAIN-CONTAINING PROTEIN 4B"/>
    <property type="match status" value="1"/>
</dbReference>
<dbReference type="InParanoid" id="A0A7N6A4V8"/>
<feature type="region of interest" description="Disordered" evidence="3">
    <location>
        <begin position="34"/>
        <end position="60"/>
    </location>
</feature>
<protein>
    <recommendedName>
        <fullName evidence="8">DENN/MADD domain containing 4B</fullName>
    </recommendedName>
</protein>
<keyword evidence="1" id="KW-0344">Guanine-nucleotide releasing factor</keyword>
<reference evidence="6" key="3">
    <citation type="submission" date="2025-09" db="UniProtKB">
        <authorList>
            <consortium name="Ensembl"/>
        </authorList>
    </citation>
    <scope>IDENTIFICATION</scope>
</reference>
<proteinExistence type="predicted"/>
<dbReference type="InterPro" id="IPR002885">
    <property type="entry name" value="PPR_rpt"/>
</dbReference>
<dbReference type="InterPro" id="IPR001194">
    <property type="entry name" value="cDENN_dom"/>
</dbReference>
<keyword evidence="7" id="KW-1185">Reference proteome</keyword>
<dbReference type="PANTHER" id="PTHR12296">
    <property type="entry name" value="DENN DOMAIN-CONTAINING PROTEIN 4"/>
    <property type="match status" value="1"/>
</dbReference>
<evidence type="ECO:0000259" key="5">
    <source>
        <dbReference type="PROSITE" id="PS51498"/>
    </source>
</evidence>
<name>A0A7N6A4V8_ANATE</name>
<feature type="compositionally biased region" description="Low complexity" evidence="3">
    <location>
        <begin position="917"/>
        <end position="931"/>
    </location>
</feature>
<dbReference type="Gene3D" id="2.100.10.50">
    <property type="match status" value="1"/>
</dbReference>
<dbReference type="Pfam" id="PF13041">
    <property type="entry name" value="PPR_2"/>
    <property type="match status" value="1"/>
</dbReference>
<reference evidence="6" key="1">
    <citation type="submission" date="2021-04" db="EMBL/GenBank/DDBJ databases">
        <authorList>
            <consortium name="Wellcome Sanger Institute Data Sharing"/>
        </authorList>
    </citation>
    <scope>NUCLEOTIDE SEQUENCE [LARGE SCALE GENOMIC DNA]</scope>
</reference>
<dbReference type="SMART" id="SM00800">
    <property type="entry name" value="uDENN"/>
    <property type="match status" value="1"/>
</dbReference>
<dbReference type="Pfam" id="PF02141">
    <property type="entry name" value="DENN"/>
    <property type="match status" value="1"/>
</dbReference>
<dbReference type="InterPro" id="IPR043153">
    <property type="entry name" value="DENN_C"/>
</dbReference>
<dbReference type="Proteomes" id="UP000265040">
    <property type="component" value="Chromosome 16"/>
</dbReference>
<evidence type="ECO:0008006" key="8">
    <source>
        <dbReference type="Google" id="ProtNLM"/>
    </source>
</evidence>
<dbReference type="GeneTree" id="ENSGT00940000160472"/>
<feature type="domain" description="MABP" evidence="5">
    <location>
        <begin position="61"/>
        <end position="221"/>
    </location>
</feature>
<dbReference type="PROSITE" id="PS51498">
    <property type="entry name" value="MABP"/>
    <property type="match status" value="1"/>
</dbReference>
<dbReference type="Pfam" id="PF03455">
    <property type="entry name" value="dDENN"/>
    <property type="match status" value="1"/>
</dbReference>
<dbReference type="Pfam" id="PF03456">
    <property type="entry name" value="uDENN"/>
    <property type="match status" value="1"/>
</dbReference>
<dbReference type="InterPro" id="IPR023341">
    <property type="entry name" value="MABP"/>
</dbReference>
<feature type="region of interest" description="Disordered" evidence="3">
    <location>
        <begin position="883"/>
        <end position="943"/>
    </location>
</feature>
<dbReference type="FunFam" id="1.25.40.10:FF:000042">
    <property type="entry name" value="C-myc promoter-binding protein isoform X1"/>
    <property type="match status" value="1"/>
</dbReference>
<dbReference type="InterPro" id="IPR005112">
    <property type="entry name" value="dDENN_dom"/>
</dbReference>
<feature type="repeat" description="PPR" evidence="2">
    <location>
        <begin position="809"/>
        <end position="843"/>
    </location>
</feature>